<evidence type="ECO:0000256" key="11">
    <source>
        <dbReference type="ARBA" id="ARBA00023159"/>
    </source>
</evidence>
<evidence type="ECO:0000256" key="4">
    <source>
        <dbReference type="ARBA" id="ARBA00022491"/>
    </source>
</evidence>
<dbReference type="Pfam" id="PF25601">
    <property type="entry name" value="AAA_lid_14"/>
    <property type="match status" value="1"/>
</dbReference>
<accession>A0A2Z4Y343</accession>
<dbReference type="GO" id="GO:0005737">
    <property type="term" value="C:cytoplasm"/>
    <property type="evidence" value="ECO:0007669"/>
    <property type="project" value="UniProtKB-SubCell"/>
</dbReference>
<dbReference type="SUPFAM" id="SSF52540">
    <property type="entry name" value="P-loop containing nucleoside triphosphate hydrolases"/>
    <property type="match status" value="1"/>
</dbReference>
<dbReference type="PROSITE" id="PS50045">
    <property type="entry name" value="SIGMA54_INTERACT_4"/>
    <property type="match status" value="1"/>
</dbReference>
<keyword evidence="13" id="KW-0535">Nitrogen fixation</keyword>
<dbReference type="InterPro" id="IPR027417">
    <property type="entry name" value="P-loop_NTPase"/>
</dbReference>
<dbReference type="InterPro" id="IPR011006">
    <property type="entry name" value="CheY-like_superfamily"/>
</dbReference>
<evidence type="ECO:0000256" key="10">
    <source>
        <dbReference type="ARBA" id="ARBA00023125"/>
    </source>
</evidence>
<dbReference type="SMART" id="SM00382">
    <property type="entry name" value="AAA"/>
    <property type="match status" value="1"/>
</dbReference>
<dbReference type="GO" id="GO:0006355">
    <property type="term" value="P:regulation of DNA-templated transcription"/>
    <property type="evidence" value="ECO:0007669"/>
    <property type="project" value="InterPro"/>
</dbReference>
<evidence type="ECO:0000256" key="16">
    <source>
        <dbReference type="PROSITE-ProRule" id="PRU00169"/>
    </source>
</evidence>
<evidence type="ECO:0000256" key="7">
    <source>
        <dbReference type="ARBA" id="ARBA00022840"/>
    </source>
</evidence>
<dbReference type="InterPro" id="IPR025944">
    <property type="entry name" value="Sigma_54_int_dom_CS"/>
</dbReference>
<gene>
    <name evidence="20" type="ORF">BRCON_0559</name>
</gene>
<dbReference type="SUPFAM" id="SSF46689">
    <property type="entry name" value="Homeodomain-like"/>
    <property type="match status" value="1"/>
</dbReference>
<dbReference type="KEGG" id="schv:BRCON_0559"/>
<evidence type="ECO:0000256" key="6">
    <source>
        <dbReference type="ARBA" id="ARBA00022741"/>
    </source>
</evidence>
<dbReference type="InterPro" id="IPR002197">
    <property type="entry name" value="HTH_Fis"/>
</dbReference>
<evidence type="ECO:0000256" key="1">
    <source>
        <dbReference type="ARBA" id="ARBA00004496"/>
    </source>
</evidence>
<evidence type="ECO:0000313" key="21">
    <source>
        <dbReference type="Proteomes" id="UP000262583"/>
    </source>
</evidence>
<dbReference type="CDD" id="cd00009">
    <property type="entry name" value="AAA"/>
    <property type="match status" value="1"/>
</dbReference>
<dbReference type="GO" id="GO:0000160">
    <property type="term" value="P:phosphorelay signal transduction system"/>
    <property type="evidence" value="ECO:0007669"/>
    <property type="project" value="UniProtKB-KW"/>
</dbReference>
<evidence type="ECO:0000256" key="9">
    <source>
        <dbReference type="ARBA" id="ARBA00023015"/>
    </source>
</evidence>
<keyword evidence="6" id="KW-0547">Nucleotide-binding</keyword>
<dbReference type="InterPro" id="IPR003593">
    <property type="entry name" value="AAA+_ATPase"/>
</dbReference>
<evidence type="ECO:0000256" key="8">
    <source>
        <dbReference type="ARBA" id="ARBA00023012"/>
    </source>
</evidence>
<evidence type="ECO:0000256" key="15">
    <source>
        <dbReference type="ARBA" id="ARBA00031910"/>
    </source>
</evidence>
<dbReference type="Gene3D" id="3.40.50.2300">
    <property type="match status" value="1"/>
</dbReference>
<evidence type="ECO:0000256" key="12">
    <source>
        <dbReference type="ARBA" id="ARBA00023163"/>
    </source>
</evidence>
<organism evidence="20 21">
    <name type="scientific">Sumerlaea chitinivorans</name>
    <dbReference type="NCBI Taxonomy" id="2250252"/>
    <lineage>
        <taxon>Bacteria</taxon>
        <taxon>Candidatus Sumerlaeota</taxon>
        <taxon>Candidatus Sumerlaeia</taxon>
        <taxon>Candidatus Sumerlaeales</taxon>
        <taxon>Candidatus Sumerlaeaceae</taxon>
        <taxon>Candidatus Sumerlaea</taxon>
    </lineage>
</organism>
<dbReference type="InterPro" id="IPR025662">
    <property type="entry name" value="Sigma_54_int_dom_ATP-bd_1"/>
</dbReference>
<dbReference type="PROSITE" id="PS00675">
    <property type="entry name" value="SIGMA54_INTERACT_1"/>
    <property type="match status" value="1"/>
</dbReference>
<evidence type="ECO:0000256" key="3">
    <source>
        <dbReference type="ARBA" id="ARBA00022490"/>
    </source>
</evidence>
<sequence length="496" mass="55355">MTQGSPTLLLVDDEPDVLFSLRRLLDKHDYRILEATNGAQALALIRTHKPDVVLMDVRMPEMDGVTALREIKKIEPRLPVILMTAYATTQSTIEAMKLGAFDYVIKPFQVSEIRDAIAAAVKVSRDMRRQVAFQTSATSAQDEGADEIIGLSEPMREVYKLIGRLAASDLPVLITGESGTGKELVARAIYQHSRRREKPFLAINCAAIPETLLESELFGYQRGAFTGATAPKPGKFEVCDGGTIFLDEIGEMPLATQKKLLRVLETGEIEKIGGIRPAKVDVRILAATNRDLEERIQAGEFRADLYFRLRVVEVRMPPLRERVEDIPLLADYFLRRAAGELGIPKPVLTEEAIDALQNYNWPGNVRELENVIKNCLVRLQGNRIYASDLDLRHTPSVASGTLAQESRSRDIIDSTLLDELFERIVRAQPLPEGFDAFDVVERSLLERALRYCGGNKSKAAKLLGVTRNTVRKRVEKYGLSTTDEPSASLPEKEEKE</sequence>
<dbReference type="FunFam" id="3.40.50.300:FF:000006">
    <property type="entry name" value="DNA-binding transcriptional regulator NtrC"/>
    <property type="match status" value="1"/>
</dbReference>
<dbReference type="InterPro" id="IPR002078">
    <property type="entry name" value="Sigma_54_int"/>
</dbReference>
<keyword evidence="10" id="KW-0238">DNA-binding</keyword>
<dbReference type="PROSITE" id="PS50110">
    <property type="entry name" value="RESPONSE_REGULATORY"/>
    <property type="match status" value="1"/>
</dbReference>
<dbReference type="SMART" id="SM00448">
    <property type="entry name" value="REC"/>
    <property type="match status" value="1"/>
</dbReference>
<feature type="domain" description="Response regulatory" evidence="19">
    <location>
        <begin position="7"/>
        <end position="121"/>
    </location>
</feature>
<evidence type="ECO:0000256" key="2">
    <source>
        <dbReference type="ARBA" id="ARBA00019059"/>
    </source>
</evidence>
<dbReference type="InterPro" id="IPR009057">
    <property type="entry name" value="Homeodomain-like_sf"/>
</dbReference>
<name>A0A2Z4Y343_SUMC1</name>
<dbReference type="InterPro" id="IPR001789">
    <property type="entry name" value="Sig_transdc_resp-reg_receiver"/>
</dbReference>
<dbReference type="Gene3D" id="1.10.10.60">
    <property type="entry name" value="Homeodomain-like"/>
    <property type="match status" value="1"/>
</dbReference>
<evidence type="ECO:0000259" key="19">
    <source>
        <dbReference type="PROSITE" id="PS50110"/>
    </source>
</evidence>
<keyword evidence="5 16" id="KW-0597">Phosphoprotein</keyword>
<dbReference type="Pfam" id="PF02954">
    <property type="entry name" value="HTH_8"/>
    <property type="match status" value="1"/>
</dbReference>
<dbReference type="PANTHER" id="PTHR32071">
    <property type="entry name" value="TRANSCRIPTIONAL REGULATORY PROTEIN"/>
    <property type="match status" value="1"/>
</dbReference>
<dbReference type="EMBL" id="CP030759">
    <property type="protein sequence ID" value="AXA35336.1"/>
    <property type="molecule type" value="Genomic_DNA"/>
</dbReference>
<dbReference type="GO" id="GO:0043565">
    <property type="term" value="F:sequence-specific DNA binding"/>
    <property type="evidence" value="ECO:0007669"/>
    <property type="project" value="InterPro"/>
</dbReference>
<evidence type="ECO:0000259" key="18">
    <source>
        <dbReference type="PROSITE" id="PS50045"/>
    </source>
</evidence>
<evidence type="ECO:0000256" key="17">
    <source>
        <dbReference type="SAM" id="MobiDB-lite"/>
    </source>
</evidence>
<dbReference type="Proteomes" id="UP000262583">
    <property type="component" value="Chromosome"/>
</dbReference>
<feature type="modified residue" description="4-aspartylphosphate" evidence="16">
    <location>
        <position position="56"/>
    </location>
</feature>
<reference evidence="20 21" key="1">
    <citation type="submission" date="2018-05" db="EMBL/GenBank/DDBJ databases">
        <title>A metagenomic window into the 2 km-deep terrestrial subsurface aquifer revealed taxonomically and functionally diverse microbial community comprising novel uncultured bacterial lineages.</title>
        <authorList>
            <person name="Kadnikov V.V."/>
            <person name="Mardanov A.V."/>
            <person name="Beletsky A.V."/>
            <person name="Banks D."/>
            <person name="Pimenov N.V."/>
            <person name="Frank Y.A."/>
            <person name="Karnachuk O.V."/>
            <person name="Ravin N.V."/>
        </authorList>
    </citation>
    <scope>NUCLEOTIDE SEQUENCE [LARGE SCALE GENOMIC DNA]</scope>
    <source>
        <strain evidence="20">BY</strain>
    </source>
</reference>
<evidence type="ECO:0000256" key="13">
    <source>
        <dbReference type="ARBA" id="ARBA00023231"/>
    </source>
</evidence>
<dbReference type="SUPFAM" id="SSF52172">
    <property type="entry name" value="CheY-like"/>
    <property type="match status" value="1"/>
</dbReference>
<evidence type="ECO:0000313" key="20">
    <source>
        <dbReference type="EMBL" id="AXA35336.1"/>
    </source>
</evidence>
<dbReference type="CDD" id="cd17536">
    <property type="entry name" value="REC_YesN-like"/>
    <property type="match status" value="1"/>
</dbReference>
<evidence type="ECO:0000256" key="14">
    <source>
        <dbReference type="ARBA" id="ARBA00029881"/>
    </source>
</evidence>
<dbReference type="PRINTS" id="PR01590">
    <property type="entry name" value="HTHFIS"/>
</dbReference>
<comment type="subcellular location">
    <subcellularLocation>
        <location evidence="1">Cytoplasm</location>
    </subcellularLocation>
</comment>
<evidence type="ECO:0000256" key="5">
    <source>
        <dbReference type="ARBA" id="ARBA00022553"/>
    </source>
</evidence>
<feature type="domain" description="Sigma-54 factor interaction" evidence="18">
    <location>
        <begin position="148"/>
        <end position="377"/>
    </location>
</feature>
<dbReference type="PANTHER" id="PTHR32071:SF95">
    <property type="entry name" value="DNA-BINDING TRANSCRIPTIONAL REGULATOR NTRC"/>
    <property type="match status" value="1"/>
</dbReference>
<keyword evidence="8" id="KW-0902">Two-component regulatory system</keyword>
<keyword evidence="12" id="KW-0804">Transcription</keyword>
<keyword evidence="9" id="KW-0805">Transcription regulation</keyword>
<dbReference type="Gene3D" id="3.40.50.300">
    <property type="entry name" value="P-loop containing nucleotide triphosphate hydrolases"/>
    <property type="match status" value="1"/>
</dbReference>
<protein>
    <recommendedName>
        <fullName evidence="2">DNA-binding transcriptional regulator NtrC</fullName>
    </recommendedName>
    <alternativeName>
        <fullName evidence="14">Nitrogen regulation protein NR(I)</fullName>
    </alternativeName>
    <alternativeName>
        <fullName evidence="15">Nitrogen regulator I</fullName>
    </alternativeName>
</protein>
<dbReference type="InterPro" id="IPR058031">
    <property type="entry name" value="AAA_lid_NorR"/>
</dbReference>
<keyword evidence="4" id="KW-0678">Repressor</keyword>
<keyword evidence="3" id="KW-0963">Cytoplasm</keyword>
<keyword evidence="7" id="KW-0067">ATP-binding</keyword>
<dbReference type="Pfam" id="PF00072">
    <property type="entry name" value="Response_reg"/>
    <property type="match status" value="1"/>
</dbReference>
<dbReference type="Gene3D" id="1.10.8.60">
    <property type="match status" value="1"/>
</dbReference>
<proteinExistence type="predicted"/>
<dbReference type="GO" id="GO:0005524">
    <property type="term" value="F:ATP binding"/>
    <property type="evidence" value="ECO:0007669"/>
    <property type="project" value="UniProtKB-KW"/>
</dbReference>
<dbReference type="PROSITE" id="PS00688">
    <property type="entry name" value="SIGMA54_INTERACT_3"/>
    <property type="match status" value="1"/>
</dbReference>
<dbReference type="Pfam" id="PF00158">
    <property type="entry name" value="Sigma54_activat"/>
    <property type="match status" value="1"/>
</dbReference>
<keyword evidence="11" id="KW-0010">Activator</keyword>
<feature type="region of interest" description="Disordered" evidence="17">
    <location>
        <begin position="476"/>
        <end position="496"/>
    </location>
</feature>
<dbReference type="AlphaFoldDB" id="A0A2Z4Y343"/>